<organism evidence="1 2">
    <name type="scientific">Phytophthora cactorum</name>
    <dbReference type="NCBI Taxonomy" id="29920"/>
    <lineage>
        <taxon>Eukaryota</taxon>
        <taxon>Sar</taxon>
        <taxon>Stramenopiles</taxon>
        <taxon>Oomycota</taxon>
        <taxon>Peronosporomycetes</taxon>
        <taxon>Peronosporales</taxon>
        <taxon>Peronosporaceae</taxon>
        <taxon>Phytophthora</taxon>
    </lineage>
</organism>
<keyword evidence="2" id="KW-1185">Reference proteome</keyword>
<gene>
    <name evidence="1" type="ORF">PC110_g9432</name>
</gene>
<dbReference type="Proteomes" id="UP000251314">
    <property type="component" value="Unassembled WGS sequence"/>
</dbReference>
<evidence type="ECO:0000313" key="1">
    <source>
        <dbReference type="EMBL" id="RAW34267.1"/>
    </source>
</evidence>
<dbReference type="EMBL" id="MJFZ01000207">
    <property type="protein sequence ID" value="RAW34267.1"/>
    <property type="molecule type" value="Genomic_DNA"/>
</dbReference>
<protein>
    <submittedName>
        <fullName evidence="1">Uncharacterized protein</fullName>
    </submittedName>
</protein>
<proteinExistence type="predicted"/>
<reference evidence="1 2" key="1">
    <citation type="submission" date="2018-01" db="EMBL/GenBank/DDBJ databases">
        <title>Draft genome of the strawberry crown rot pathogen Phytophthora cactorum.</title>
        <authorList>
            <person name="Armitage A.D."/>
            <person name="Lysoe E."/>
            <person name="Nellist C.F."/>
            <person name="Harrison R.J."/>
            <person name="Brurberg M.B."/>
        </authorList>
    </citation>
    <scope>NUCLEOTIDE SEQUENCE [LARGE SCALE GENOMIC DNA]</scope>
    <source>
        <strain evidence="1 2">10300</strain>
    </source>
</reference>
<dbReference type="AlphaFoldDB" id="A0A329SBK3"/>
<evidence type="ECO:0000313" key="2">
    <source>
        <dbReference type="Proteomes" id="UP000251314"/>
    </source>
</evidence>
<name>A0A329SBK3_9STRA</name>
<comment type="caution">
    <text evidence="1">The sequence shown here is derived from an EMBL/GenBank/DDBJ whole genome shotgun (WGS) entry which is preliminary data.</text>
</comment>
<dbReference type="STRING" id="29920.A0A329SBK3"/>
<dbReference type="VEuPathDB" id="FungiDB:PC110_g9432"/>
<sequence length="221" mass="24470">MTKRGALQKLWGPTPKELNVHSARWLINDVTDCCCLCCYSYNAVVSGDFRNLIRLITGSSTILAPSTYSTFLDADFERFCLLTERKLKDGFKAAYFFPFLNVLHDNCTAGSGKKGLVGSSVRLINKRWELTIIPLLVAVHNGSQSSAKVKALITSRVEALYRVDIESMAQFTMSDTTPSALKVPKLFEGSRPTDCSMHVLNLCLMHGMHEGELRDGSRSGP</sequence>
<dbReference type="OrthoDB" id="128600at2759"/>
<accession>A0A329SBK3</accession>